<dbReference type="Pfam" id="PF09924">
    <property type="entry name" value="LPG_synthase_C"/>
    <property type="match status" value="1"/>
</dbReference>
<keyword evidence="5" id="KW-0472">Membrane</keyword>
<keyword evidence="4" id="KW-1133">Transmembrane helix</keyword>
<dbReference type="EMBL" id="ML742415">
    <property type="protein sequence ID" value="KAE8144914.1"/>
    <property type="molecule type" value="Genomic_DNA"/>
</dbReference>
<dbReference type="Proteomes" id="UP000325780">
    <property type="component" value="Unassembled WGS sequence"/>
</dbReference>
<evidence type="ECO:0000256" key="2">
    <source>
        <dbReference type="ARBA" id="ARBA00022475"/>
    </source>
</evidence>
<dbReference type="GO" id="GO:0055091">
    <property type="term" value="P:phospholipid homeostasis"/>
    <property type="evidence" value="ECO:0007669"/>
    <property type="project" value="TreeGrafter"/>
</dbReference>
<name>A0A5N6TEW4_ASPAV</name>
<evidence type="ECO:0000256" key="4">
    <source>
        <dbReference type="ARBA" id="ARBA00022989"/>
    </source>
</evidence>
<dbReference type="GO" id="GO:0005886">
    <property type="term" value="C:plasma membrane"/>
    <property type="evidence" value="ECO:0007669"/>
    <property type="project" value="UniProtKB-SubCell"/>
</dbReference>
<proteinExistence type="predicted"/>
<reference evidence="8 9" key="1">
    <citation type="submission" date="2019-04" db="EMBL/GenBank/DDBJ databases">
        <title>Friends and foes A comparative genomics study of 23 Aspergillus species from section Flavi.</title>
        <authorList>
            <consortium name="DOE Joint Genome Institute"/>
            <person name="Kjaerbolling I."/>
            <person name="Vesth T."/>
            <person name="Frisvad J.C."/>
            <person name="Nybo J.L."/>
            <person name="Theobald S."/>
            <person name="Kildgaard S."/>
            <person name="Isbrandt T."/>
            <person name="Kuo A."/>
            <person name="Sato A."/>
            <person name="Lyhne E.K."/>
            <person name="Kogle M.E."/>
            <person name="Wiebenga A."/>
            <person name="Kun R.S."/>
            <person name="Lubbers R.J."/>
            <person name="Makela M.R."/>
            <person name="Barry K."/>
            <person name="Chovatia M."/>
            <person name="Clum A."/>
            <person name="Daum C."/>
            <person name="Haridas S."/>
            <person name="He G."/>
            <person name="LaButti K."/>
            <person name="Lipzen A."/>
            <person name="Mondo S."/>
            <person name="Riley R."/>
            <person name="Salamov A."/>
            <person name="Simmons B.A."/>
            <person name="Magnuson J.K."/>
            <person name="Henrissat B."/>
            <person name="Mortensen U.H."/>
            <person name="Larsen T.O."/>
            <person name="Devries R.P."/>
            <person name="Grigoriev I.V."/>
            <person name="Machida M."/>
            <person name="Baker S.E."/>
            <person name="Andersen M.R."/>
        </authorList>
    </citation>
    <scope>NUCLEOTIDE SEQUENCE [LARGE SCALE GENOMIC DNA]</scope>
    <source>
        <strain evidence="8 9">IBT 18842</strain>
    </source>
</reference>
<dbReference type="InterPro" id="IPR051211">
    <property type="entry name" value="PG_lysyltransferase"/>
</dbReference>
<dbReference type="AlphaFoldDB" id="A0A5N6TEW4"/>
<gene>
    <name evidence="8" type="ORF">BDV25DRAFT_81401</name>
</gene>
<feature type="region of interest" description="Disordered" evidence="6">
    <location>
        <begin position="80"/>
        <end position="164"/>
    </location>
</feature>
<keyword evidence="2" id="KW-1003">Cell membrane</keyword>
<accession>A0A5N6TEW4</accession>
<organism evidence="8 9">
    <name type="scientific">Aspergillus avenaceus</name>
    <dbReference type="NCBI Taxonomy" id="36643"/>
    <lineage>
        <taxon>Eukaryota</taxon>
        <taxon>Fungi</taxon>
        <taxon>Dikarya</taxon>
        <taxon>Ascomycota</taxon>
        <taxon>Pezizomycotina</taxon>
        <taxon>Eurotiomycetes</taxon>
        <taxon>Eurotiomycetidae</taxon>
        <taxon>Eurotiales</taxon>
        <taxon>Aspergillaceae</taxon>
        <taxon>Aspergillus</taxon>
        <taxon>Aspergillus subgen. Circumdati</taxon>
    </lineage>
</organism>
<dbReference type="PANTHER" id="PTHR34697:SF2">
    <property type="entry name" value="PHOSPHATIDYLGLYCEROL LYSYLTRANSFERASE"/>
    <property type="match status" value="1"/>
</dbReference>
<sequence length="521" mass="58172">MSTTIITEEPLLLTPQVRDGAKSKRSKAAKKKPKAVVKDLLFHTVGRSLASQLPDYLKYDRESTFCAPYVEHQRHGTYLLPPVSHPRHDTNARRCDSICGGSSSSSRTLVEPSRGSDSISSHRSSNGPSRCSSESSLPLEFSAYKPSSTSNSSPPPFVPGRENTDELGIVERLATRYGKVSHMGLLDRSYVFFINKAQTGALSYKVQNHVAIVAGDPLCEPDLFPEILDEFATYRKKFHWEIAFMGASEMLAKYARHQNWTVLQFGSERVLNPMTNDVLMERSGKRIIVQNKQLLNPNKGGITLGVYVPAHEEDQSLQRELTAIYESWRHQRNQTATTTQAFITIYNPFDFPNLMTYIYTRGPDGAANGFAALRRVGADQGYHIDPCIATPGAPKGISDLLTYAAMALLNQMHVTYLSLGYEPLPRLGHVTGMPLPIEKITRSLYQHTFRRLPIGGKKAYHDKFRPDPDLDSSLYLVFPSGVPGPRHMVAMIHMANISIRKVILKEAKSVRDGRKSRPKSN</sequence>
<evidence type="ECO:0000259" key="7">
    <source>
        <dbReference type="Pfam" id="PF09924"/>
    </source>
</evidence>
<feature type="compositionally biased region" description="Polar residues" evidence="6">
    <location>
        <begin position="126"/>
        <end position="136"/>
    </location>
</feature>
<keyword evidence="9" id="KW-1185">Reference proteome</keyword>
<evidence type="ECO:0000256" key="6">
    <source>
        <dbReference type="SAM" id="MobiDB-lite"/>
    </source>
</evidence>
<feature type="compositionally biased region" description="Basic and acidic residues" evidence="6">
    <location>
        <begin position="86"/>
        <end position="96"/>
    </location>
</feature>
<protein>
    <recommendedName>
        <fullName evidence="7">Phosphatidylglycerol lysyltransferase C-terminal domain-containing protein</fullName>
    </recommendedName>
</protein>
<evidence type="ECO:0000256" key="3">
    <source>
        <dbReference type="ARBA" id="ARBA00022692"/>
    </source>
</evidence>
<evidence type="ECO:0000256" key="5">
    <source>
        <dbReference type="ARBA" id="ARBA00023136"/>
    </source>
</evidence>
<feature type="domain" description="Phosphatidylglycerol lysyltransferase C-terminal" evidence="7">
    <location>
        <begin position="179"/>
        <end position="467"/>
    </location>
</feature>
<dbReference type="GO" id="GO:0016755">
    <property type="term" value="F:aminoacyltransferase activity"/>
    <property type="evidence" value="ECO:0007669"/>
    <property type="project" value="TreeGrafter"/>
</dbReference>
<evidence type="ECO:0000313" key="8">
    <source>
        <dbReference type="EMBL" id="KAE8144914.1"/>
    </source>
</evidence>
<evidence type="ECO:0000313" key="9">
    <source>
        <dbReference type="Proteomes" id="UP000325780"/>
    </source>
</evidence>
<comment type="subcellular location">
    <subcellularLocation>
        <location evidence="1">Cell membrane</location>
        <topology evidence="1">Multi-pass membrane protein</topology>
    </subcellularLocation>
</comment>
<dbReference type="PANTHER" id="PTHR34697">
    <property type="entry name" value="PHOSPHATIDYLGLYCEROL LYSYLTRANSFERASE"/>
    <property type="match status" value="1"/>
</dbReference>
<keyword evidence="3" id="KW-0812">Transmembrane</keyword>
<evidence type="ECO:0000256" key="1">
    <source>
        <dbReference type="ARBA" id="ARBA00004651"/>
    </source>
</evidence>
<feature type="compositionally biased region" description="Low complexity" evidence="6">
    <location>
        <begin position="113"/>
        <end position="125"/>
    </location>
</feature>
<dbReference type="OrthoDB" id="5421852at2759"/>
<dbReference type="InterPro" id="IPR024320">
    <property type="entry name" value="LPG_synthase_C"/>
</dbReference>